<feature type="signal peptide" evidence="2">
    <location>
        <begin position="1"/>
        <end position="22"/>
    </location>
</feature>
<evidence type="ECO:0000259" key="3">
    <source>
        <dbReference type="Pfam" id="PF13505"/>
    </source>
</evidence>
<evidence type="ECO:0000256" key="1">
    <source>
        <dbReference type="ARBA" id="ARBA00022729"/>
    </source>
</evidence>
<dbReference type="Pfam" id="PF13505">
    <property type="entry name" value="OMP_b-brl"/>
    <property type="match status" value="1"/>
</dbReference>
<dbReference type="SUPFAM" id="SSF56925">
    <property type="entry name" value="OMPA-like"/>
    <property type="match status" value="1"/>
</dbReference>
<organism evidence="4">
    <name type="scientific">Aeromonas veronii</name>
    <dbReference type="NCBI Taxonomy" id="654"/>
    <lineage>
        <taxon>Bacteria</taxon>
        <taxon>Pseudomonadati</taxon>
        <taxon>Pseudomonadota</taxon>
        <taxon>Gammaproteobacteria</taxon>
        <taxon>Aeromonadales</taxon>
        <taxon>Aeromonadaceae</taxon>
        <taxon>Aeromonas</taxon>
    </lineage>
</organism>
<name>A0A223LYI7_AERVE</name>
<reference evidence="4" key="1">
    <citation type="submission" date="2017-07" db="EMBL/GenBank/DDBJ databases">
        <authorList>
            <person name="Sun Z.S."/>
            <person name="Albrecht U."/>
            <person name="Echele G."/>
            <person name="Lee C.C."/>
        </authorList>
    </citation>
    <scope>NUCLEOTIDE SEQUENCE</scope>
    <source>
        <strain evidence="4">172</strain>
    </source>
</reference>
<proteinExistence type="predicted"/>
<dbReference type="InterPro" id="IPR011250">
    <property type="entry name" value="OMP/PagP_B-barrel"/>
</dbReference>
<dbReference type="Gene3D" id="2.40.160.20">
    <property type="match status" value="1"/>
</dbReference>
<evidence type="ECO:0000256" key="2">
    <source>
        <dbReference type="SAM" id="SignalP"/>
    </source>
</evidence>
<protein>
    <recommendedName>
        <fullName evidence="3">Outer membrane protein beta-barrel domain-containing protein</fullName>
    </recommendedName>
</protein>
<dbReference type="AlphaFoldDB" id="A0A223LYI7"/>
<evidence type="ECO:0000313" key="4">
    <source>
        <dbReference type="EMBL" id="ASU10293.1"/>
    </source>
</evidence>
<dbReference type="InterPro" id="IPR027385">
    <property type="entry name" value="Beta-barrel_OMP"/>
</dbReference>
<dbReference type="EMBL" id="MF495680">
    <property type="protein sequence ID" value="ASU10293.1"/>
    <property type="molecule type" value="Genomic_DNA"/>
</dbReference>
<accession>A0A223LYI7</accession>
<feature type="chain" id="PRO_5013166459" description="Outer membrane protein beta-barrel domain-containing protein" evidence="2">
    <location>
        <begin position="23"/>
        <end position="209"/>
    </location>
</feature>
<sequence length="209" mass="22670">MMMKRAGIVMMGLLLPLGPVWSAEGATTSGWQVTPFFGYSSAIDFEKSDDVVQPVPLSASFDSLQGQGSGSWGLFISKEVDDPGMIELLYSHQSTTLSPDQPDRLTVDTLHFAGALTLSDNLMAPYIGAGIGVTRFAAYDSEVTPSMSLALGVQPRLAEHLALRAEVRGYGSLVNDNNQFLCNPEQCVFKVRGELVTQWQANIGLTFRF</sequence>
<feature type="domain" description="Outer membrane protein beta-barrel" evidence="3">
    <location>
        <begin position="14"/>
        <end position="173"/>
    </location>
</feature>
<keyword evidence="1 2" id="KW-0732">Signal</keyword>